<evidence type="ECO:0000256" key="5">
    <source>
        <dbReference type="ARBA" id="ARBA00022857"/>
    </source>
</evidence>
<name>A0ABP1NYN4_XYLVO</name>
<proteinExistence type="inferred from homology"/>
<dbReference type="PANTHER" id="PTHR13158">
    <property type="match status" value="1"/>
</dbReference>
<dbReference type="SUPFAM" id="SSF111331">
    <property type="entry name" value="NAD kinase/diacylglycerol kinase-like"/>
    <property type="match status" value="1"/>
</dbReference>
<dbReference type="Proteomes" id="UP001642520">
    <property type="component" value="Unassembled WGS sequence"/>
</dbReference>
<sequence length="412" mass="47246">MTTLNYLRRRSGKAVQFLQPHKYNVNNSLRIFLRNESSFVPRRVLIVAKLSRYCFEKMREPNLSEEELKVKLQERGSDYHAMFANHLISESVKNKVTEVLRKMNIEYKVINRENLDSSNFVWADLILPVGGDGTFLLASNMIFDNKKPIMGINSNPDRSEGYLLLPPKYTENIPEIFEMLKAGNYHVRIRQRIRTTLKGDNIWDPPFHTHEKSRVIGGERFYTQDLSNQIPNNLPKERRLPWLALNEVFVAEILSARTSSLLIKVNNEANYHVVKSSGLCVSTGTGSTSWYRSINSVSPQVVQEILGFLNEKKQFSREQIDKICTAFNNSLFFDADKLQLCYVVRDMIVNDAWPLSKLLPHRGFCNKITVKSQCYDGGIVLDGGIAVPFNYGCTAIMETYPEDSLFTLTLPD</sequence>
<dbReference type="PANTHER" id="PTHR13158:SF5">
    <property type="entry name" value="NAD KINASE 2, MITOCHONDRIAL"/>
    <property type="match status" value="1"/>
</dbReference>
<organism evidence="7 8">
    <name type="scientific">Xylocopa violacea</name>
    <name type="common">Violet carpenter bee</name>
    <name type="synonym">Apis violacea</name>
    <dbReference type="NCBI Taxonomy" id="135666"/>
    <lineage>
        <taxon>Eukaryota</taxon>
        <taxon>Metazoa</taxon>
        <taxon>Ecdysozoa</taxon>
        <taxon>Arthropoda</taxon>
        <taxon>Hexapoda</taxon>
        <taxon>Insecta</taxon>
        <taxon>Pterygota</taxon>
        <taxon>Neoptera</taxon>
        <taxon>Endopterygota</taxon>
        <taxon>Hymenoptera</taxon>
        <taxon>Apocrita</taxon>
        <taxon>Aculeata</taxon>
        <taxon>Apoidea</taxon>
        <taxon>Anthophila</taxon>
        <taxon>Apidae</taxon>
        <taxon>Xylocopa</taxon>
        <taxon>Xylocopa</taxon>
    </lineage>
</organism>
<dbReference type="Gene3D" id="3.40.50.10330">
    <property type="entry name" value="Probable inorganic polyphosphate/atp-NAD kinase, domain 1"/>
    <property type="match status" value="1"/>
</dbReference>
<keyword evidence="6" id="KW-0520">NAD</keyword>
<evidence type="ECO:0000256" key="1">
    <source>
        <dbReference type="ARBA" id="ARBA00010995"/>
    </source>
</evidence>
<gene>
    <name evidence="7" type="ORF">XYLVIOL_LOCUS7628</name>
</gene>
<dbReference type="Pfam" id="PF01513">
    <property type="entry name" value="NAD_kinase"/>
    <property type="match status" value="1"/>
</dbReference>
<reference evidence="7 8" key="1">
    <citation type="submission" date="2024-08" db="EMBL/GenBank/DDBJ databases">
        <authorList>
            <person name="Will J Nash"/>
            <person name="Angela Man"/>
            <person name="Seanna McTaggart"/>
            <person name="Kendall Baker"/>
            <person name="Tom Barker"/>
            <person name="Leah Catchpole"/>
            <person name="Alex Durrant"/>
            <person name="Karim Gharbi"/>
            <person name="Naomi Irish"/>
            <person name="Gemy Kaithakottil"/>
            <person name="Debby Ku"/>
            <person name="Aaliyah Providence"/>
            <person name="Felix Shaw"/>
            <person name="David Swarbreck"/>
            <person name="Chris Watkins"/>
            <person name="Ann M. McCartney"/>
            <person name="Giulio Formenti"/>
            <person name="Alice Mouton"/>
            <person name="Noel Vella"/>
            <person name="Bjorn M von Reumont"/>
            <person name="Adriana Vella"/>
            <person name="Wilfried Haerty"/>
        </authorList>
    </citation>
    <scope>NUCLEOTIDE SEQUENCE [LARGE SCALE GENOMIC DNA]</scope>
</reference>
<evidence type="ECO:0000313" key="7">
    <source>
        <dbReference type="EMBL" id="CAL7946153.1"/>
    </source>
</evidence>
<evidence type="ECO:0000256" key="3">
    <source>
        <dbReference type="ARBA" id="ARBA00022679"/>
    </source>
</evidence>
<dbReference type="Gene3D" id="2.60.200.30">
    <property type="entry name" value="Probable inorganic polyphosphate/atp-NAD kinase, domain 2"/>
    <property type="match status" value="1"/>
</dbReference>
<evidence type="ECO:0000313" key="8">
    <source>
        <dbReference type="Proteomes" id="UP001642520"/>
    </source>
</evidence>
<dbReference type="InterPro" id="IPR017437">
    <property type="entry name" value="ATP-NAD_kinase_PpnK-typ_C"/>
</dbReference>
<dbReference type="InterPro" id="IPR016064">
    <property type="entry name" value="NAD/diacylglycerol_kinase_sf"/>
</dbReference>
<dbReference type="InterPro" id="IPR017438">
    <property type="entry name" value="ATP-NAD_kinase_N"/>
</dbReference>
<keyword evidence="8" id="KW-1185">Reference proteome</keyword>
<accession>A0ABP1NYN4</accession>
<dbReference type="EC" id="2.7.1.23" evidence="2"/>
<keyword evidence="4" id="KW-0418">Kinase</keyword>
<dbReference type="InterPro" id="IPR002504">
    <property type="entry name" value="NADK"/>
</dbReference>
<keyword evidence="5" id="KW-0521">NADP</keyword>
<comment type="similarity">
    <text evidence="1">Belongs to the NAD kinase family.</text>
</comment>
<evidence type="ECO:0000256" key="2">
    <source>
        <dbReference type="ARBA" id="ARBA00012120"/>
    </source>
</evidence>
<protein>
    <recommendedName>
        <fullName evidence="2">NAD(+) kinase</fullName>
        <ecNumber evidence="2">2.7.1.23</ecNumber>
    </recommendedName>
</protein>
<comment type="caution">
    <text evidence="7">The sequence shown here is derived from an EMBL/GenBank/DDBJ whole genome shotgun (WGS) entry which is preliminary data.</text>
</comment>
<dbReference type="EMBL" id="CAXAJV020001294">
    <property type="protein sequence ID" value="CAL7946153.1"/>
    <property type="molecule type" value="Genomic_DNA"/>
</dbReference>
<evidence type="ECO:0000256" key="6">
    <source>
        <dbReference type="ARBA" id="ARBA00023027"/>
    </source>
</evidence>
<keyword evidence="3" id="KW-0808">Transferase</keyword>
<evidence type="ECO:0000256" key="4">
    <source>
        <dbReference type="ARBA" id="ARBA00022777"/>
    </source>
</evidence>